<dbReference type="SMART" id="SM00357">
    <property type="entry name" value="CSP"/>
    <property type="match status" value="1"/>
</dbReference>
<dbReference type="RefSeq" id="WP_252761494.1">
    <property type="nucleotide sequence ID" value="NZ_JAMXLY010000040.1"/>
</dbReference>
<sequence length="147" mass="17065">MAKSFSFNKRQKEKLKQQKKLEKQKRKELRKSQGKDSMDDMIAYEDDFGQLHSSPDEIVKDEVKLEDIEVSIPKKSEEEEDTSLTGKVSYLNVEKGYGFIQQEDSRNSYYFRLSNAPEEIEIEDKVSFKTEDSARGKNAIDIAIVSR</sequence>
<dbReference type="InterPro" id="IPR002059">
    <property type="entry name" value="CSP_DNA-bd"/>
</dbReference>
<protein>
    <submittedName>
        <fullName evidence="3">Cold shock domain-containing protein</fullName>
    </submittedName>
</protein>
<organism evidence="3 4">
    <name type="scientific">Segatella cerevisiae</name>
    <dbReference type="NCBI Taxonomy" id="2053716"/>
    <lineage>
        <taxon>Bacteria</taxon>
        <taxon>Pseudomonadati</taxon>
        <taxon>Bacteroidota</taxon>
        <taxon>Bacteroidia</taxon>
        <taxon>Bacteroidales</taxon>
        <taxon>Prevotellaceae</taxon>
        <taxon>Segatella</taxon>
    </lineage>
</organism>
<dbReference type="Proteomes" id="UP001204015">
    <property type="component" value="Unassembled WGS sequence"/>
</dbReference>
<evidence type="ECO:0000259" key="2">
    <source>
        <dbReference type="PROSITE" id="PS51857"/>
    </source>
</evidence>
<evidence type="ECO:0000313" key="4">
    <source>
        <dbReference type="Proteomes" id="UP001204015"/>
    </source>
</evidence>
<dbReference type="InterPro" id="IPR012340">
    <property type="entry name" value="NA-bd_OB-fold"/>
</dbReference>
<evidence type="ECO:0000256" key="1">
    <source>
        <dbReference type="SAM" id="MobiDB-lite"/>
    </source>
</evidence>
<proteinExistence type="predicted"/>
<evidence type="ECO:0000313" key="3">
    <source>
        <dbReference type="EMBL" id="MCO6026137.1"/>
    </source>
</evidence>
<comment type="caution">
    <text evidence="3">The sequence shown here is derived from an EMBL/GenBank/DDBJ whole genome shotgun (WGS) entry which is preliminary data.</text>
</comment>
<reference evidence="3 4" key="1">
    <citation type="submission" date="2022-06" db="EMBL/GenBank/DDBJ databases">
        <title>A taxonomic note on the genus Prevotella: Description of four novel genera and emended description of the genera Hallella and Xylanibacter.</title>
        <authorList>
            <person name="Hitch T.C.A."/>
        </authorList>
    </citation>
    <scope>NUCLEOTIDE SEQUENCE [LARGE SCALE GENOMIC DNA]</scope>
    <source>
        <strain evidence="3 4">DSM 100619</strain>
    </source>
</reference>
<name>A0ABT1BYI2_9BACT</name>
<dbReference type="SUPFAM" id="SSF50249">
    <property type="entry name" value="Nucleic acid-binding proteins"/>
    <property type="match status" value="1"/>
</dbReference>
<feature type="domain" description="CSD" evidence="2">
    <location>
        <begin position="83"/>
        <end position="144"/>
    </location>
</feature>
<keyword evidence="4" id="KW-1185">Reference proteome</keyword>
<gene>
    <name evidence="3" type="ORF">NG821_09845</name>
</gene>
<dbReference type="EMBL" id="JAMXLY010000040">
    <property type="protein sequence ID" value="MCO6026137.1"/>
    <property type="molecule type" value="Genomic_DNA"/>
</dbReference>
<feature type="region of interest" description="Disordered" evidence="1">
    <location>
        <begin position="1"/>
        <end position="42"/>
    </location>
</feature>
<accession>A0ABT1BYI2</accession>
<dbReference type="Gene3D" id="2.40.50.140">
    <property type="entry name" value="Nucleic acid-binding proteins"/>
    <property type="match status" value="1"/>
</dbReference>
<dbReference type="InterPro" id="IPR011129">
    <property type="entry name" value="CSD"/>
</dbReference>
<dbReference type="Pfam" id="PF00313">
    <property type="entry name" value="CSD"/>
    <property type="match status" value="1"/>
</dbReference>
<dbReference type="PROSITE" id="PS51857">
    <property type="entry name" value="CSD_2"/>
    <property type="match status" value="1"/>
</dbReference>